<keyword evidence="3" id="KW-1185">Reference proteome</keyword>
<dbReference type="RefSeq" id="WP_008317147.1">
    <property type="nucleotide sequence ID" value="NZ_AOLN01000001.1"/>
</dbReference>
<dbReference type="Proteomes" id="UP000011550">
    <property type="component" value="Unassembled WGS sequence"/>
</dbReference>
<evidence type="ECO:0000313" key="3">
    <source>
        <dbReference type="Proteomes" id="UP000011550"/>
    </source>
</evidence>
<reference evidence="2 3" key="1">
    <citation type="journal article" date="2014" name="PLoS Genet.">
        <title>Phylogenetically driven sequencing of extremely halophilic archaea reveals strategies for static and dynamic osmo-response.</title>
        <authorList>
            <person name="Becker E.A."/>
            <person name="Seitzer P.M."/>
            <person name="Tritt A."/>
            <person name="Larsen D."/>
            <person name="Krusor M."/>
            <person name="Yao A.I."/>
            <person name="Wu D."/>
            <person name="Madern D."/>
            <person name="Eisen J.A."/>
            <person name="Darling A.E."/>
            <person name="Facciotti M.T."/>
        </authorList>
    </citation>
    <scope>NUCLEOTIDE SEQUENCE [LARGE SCALE GENOMIC DNA]</scope>
    <source>
        <strain evidence="2 3">ATCC BAA-1512</strain>
    </source>
</reference>
<dbReference type="OrthoDB" id="350117at2157"/>
<proteinExistence type="predicted"/>
<keyword evidence="1" id="KW-1133">Transmembrane helix</keyword>
<protein>
    <recommendedName>
        <fullName evidence="4">Cardiolipin synthase N-terminal domain-containing protein</fullName>
    </recommendedName>
</protein>
<evidence type="ECO:0000256" key="1">
    <source>
        <dbReference type="SAM" id="Phobius"/>
    </source>
</evidence>
<sequence length="120" mass="13397">MSGAILFIIALFWISTAIGVGYDARKHGGSFVKWFLIVGVTGIFGLMWYSIAHNRSPQPRTDTDRTLLVSSEVVDVETKEKTVVQLSVPTDSTTFAIEQFELKCRKSGYQPTEKPNIEVQ</sequence>
<evidence type="ECO:0000313" key="2">
    <source>
        <dbReference type="EMBL" id="ELZ98751.1"/>
    </source>
</evidence>
<organism evidence="2 3">
    <name type="scientific">Haloferax mucosum ATCC BAA-1512</name>
    <dbReference type="NCBI Taxonomy" id="662479"/>
    <lineage>
        <taxon>Archaea</taxon>
        <taxon>Methanobacteriati</taxon>
        <taxon>Methanobacteriota</taxon>
        <taxon>Stenosarchaea group</taxon>
        <taxon>Halobacteria</taxon>
        <taxon>Halobacteriales</taxon>
        <taxon>Haloferacaceae</taxon>
        <taxon>Haloferax</taxon>
    </lineage>
</organism>
<feature type="transmembrane region" description="Helical" evidence="1">
    <location>
        <begin position="31"/>
        <end position="51"/>
    </location>
</feature>
<dbReference type="AlphaFoldDB" id="M0IPJ7"/>
<name>M0IPJ7_9EURY</name>
<accession>M0IPJ7</accession>
<dbReference type="EMBL" id="AOLN01000001">
    <property type="protein sequence ID" value="ELZ98751.1"/>
    <property type="molecule type" value="Genomic_DNA"/>
</dbReference>
<gene>
    <name evidence="2" type="ORF">C440_00305</name>
</gene>
<evidence type="ECO:0008006" key="4">
    <source>
        <dbReference type="Google" id="ProtNLM"/>
    </source>
</evidence>
<keyword evidence="1" id="KW-0472">Membrane</keyword>
<comment type="caution">
    <text evidence="2">The sequence shown here is derived from an EMBL/GenBank/DDBJ whole genome shotgun (WGS) entry which is preliminary data.</text>
</comment>
<keyword evidence="1" id="KW-0812">Transmembrane</keyword>